<evidence type="ECO:0000313" key="4">
    <source>
        <dbReference type="Proteomes" id="UP000182567"/>
    </source>
</evidence>
<gene>
    <name evidence="3" type="ORF">BLL42_00370</name>
</gene>
<accession>A0A1J0EEP0</accession>
<dbReference type="GO" id="GO:0046685">
    <property type="term" value="P:response to arsenic-containing substance"/>
    <property type="evidence" value="ECO:0007669"/>
    <property type="project" value="UniProtKB-KW"/>
</dbReference>
<protein>
    <submittedName>
        <fullName evidence="3">Low molecular weight phosphatase family protein</fullName>
    </submittedName>
</protein>
<dbReference type="AlphaFoldDB" id="A0A1J0EEP0"/>
<dbReference type="OrthoDB" id="9793058at2"/>
<dbReference type="CDD" id="cd16345">
    <property type="entry name" value="LMWP_ArsC"/>
    <property type="match status" value="1"/>
</dbReference>
<dbReference type="InterPro" id="IPR023485">
    <property type="entry name" value="Ptyr_pPase"/>
</dbReference>
<evidence type="ECO:0000313" key="3">
    <source>
        <dbReference type="EMBL" id="APC14268.1"/>
    </source>
</evidence>
<dbReference type="SUPFAM" id="SSF52788">
    <property type="entry name" value="Phosphotyrosine protein phosphatases I"/>
    <property type="match status" value="1"/>
</dbReference>
<dbReference type="Gene3D" id="3.40.50.2300">
    <property type="match status" value="1"/>
</dbReference>
<dbReference type="Pfam" id="PF01451">
    <property type="entry name" value="LMWPc"/>
    <property type="match status" value="1"/>
</dbReference>
<proteinExistence type="predicted"/>
<dbReference type="PANTHER" id="PTHR43428">
    <property type="entry name" value="ARSENATE REDUCTASE"/>
    <property type="match status" value="1"/>
</dbReference>
<name>A0A1J0EEP0_9PSED</name>
<evidence type="ECO:0000256" key="1">
    <source>
        <dbReference type="ARBA" id="ARBA00022849"/>
    </source>
</evidence>
<dbReference type="Proteomes" id="UP000182567">
    <property type="component" value="Chromosome"/>
</dbReference>
<reference evidence="4" key="1">
    <citation type="submission" date="2016-10" db="EMBL/GenBank/DDBJ databases">
        <title>Pseudomonas frederiksbergensis ERGS4:02 complete genome.</title>
        <authorList>
            <person name="Kumar R."/>
            <person name="Acharya V."/>
            <person name="Singh D."/>
        </authorList>
    </citation>
    <scope>NUCLEOTIDE SEQUENCE [LARGE SCALE GENOMIC DNA]</scope>
    <source>
        <strain evidence="4">ERGS4:02</strain>
    </source>
</reference>
<sequence length="137" mass="15441">MPAKSRVLFVCIANAARSQLAEALLRHTDSEHFEAYSAGSAPTQVDPRTIAALAHLGIDTTGLRSKSIDEFKLGEFDYVITLCDKSAYECEPLPISGERLAWDFEDPVTSEKHDAFRHTLHEIHERIKMFVLVKNKR</sequence>
<keyword evidence="1" id="KW-0059">Arsenical resistance</keyword>
<dbReference type="SMART" id="SM00226">
    <property type="entry name" value="LMWPc"/>
    <property type="match status" value="1"/>
</dbReference>
<dbReference type="RefSeq" id="WP_071550192.1">
    <property type="nucleotide sequence ID" value="NZ_CP017886.1"/>
</dbReference>
<dbReference type="InterPro" id="IPR036196">
    <property type="entry name" value="Ptyr_pPase_sf"/>
</dbReference>
<evidence type="ECO:0000259" key="2">
    <source>
        <dbReference type="SMART" id="SM00226"/>
    </source>
</evidence>
<dbReference type="GeneID" id="46906651"/>
<dbReference type="PANTHER" id="PTHR43428:SF1">
    <property type="entry name" value="ARSENATE REDUCTASE"/>
    <property type="match status" value="1"/>
</dbReference>
<feature type="domain" description="Phosphotyrosine protein phosphatase I" evidence="2">
    <location>
        <begin position="5"/>
        <end position="133"/>
    </location>
</feature>
<dbReference type="EMBL" id="CP017886">
    <property type="protein sequence ID" value="APC14268.1"/>
    <property type="molecule type" value="Genomic_DNA"/>
</dbReference>
<organism evidence="3 4">
    <name type="scientific">Pseudomonas frederiksbergensis</name>
    <dbReference type="NCBI Taxonomy" id="104087"/>
    <lineage>
        <taxon>Bacteria</taxon>
        <taxon>Pseudomonadati</taxon>
        <taxon>Pseudomonadota</taxon>
        <taxon>Gammaproteobacteria</taxon>
        <taxon>Pseudomonadales</taxon>
        <taxon>Pseudomonadaceae</taxon>
        <taxon>Pseudomonas</taxon>
    </lineage>
</organism>